<protein>
    <submittedName>
        <fullName evidence="2">Maleylpyruvate isomerase N-terminal domain-containing protein</fullName>
    </submittedName>
</protein>
<gene>
    <name evidence="2" type="ORF">AB0L16_04660</name>
</gene>
<dbReference type="RefSeq" id="WP_109283556.1">
    <property type="nucleotide sequence ID" value="NZ_JBFAUK010000003.1"/>
</dbReference>
<feature type="domain" description="Mycothiol-dependent maleylpyruvate isomerase metal-binding" evidence="1">
    <location>
        <begin position="10"/>
        <end position="155"/>
    </location>
</feature>
<keyword evidence="2" id="KW-0413">Isomerase</keyword>
<proteinExistence type="predicted"/>
<dbReference type="Pfam" id="PF11716">
    <property type="entry name" value="MDMPI_N"/>
    <property type="match status" value="1"/>
</dbReference>
<dbReference type="GO" id="GO:0016853">
    <property type="term" value="F:isomerase activity"/>
    <property type="evidence" value="ECO:0007669"/>
    <property type="project" value="UniProtKB-KW"/>
</dbReference>
<evidence type="ECO:0000313" key="3">
    <source>
        <dbReference type="Proteomes" id="UP001552594"/>
    </source>
</evidence>
<sequence>MTDTKALALLRTAYTDLLALTGSLDDESGWRPTGCAGWTARDLVFHLLGDAQRALVAFGTPAEGPPDVDAVSYWGNWRPGTEEAARNRRNTRIMACVWSDIRPLAELYRETACAVLVQAERLDGDELLGTQGHVITADDLVTTLAVEAAVHHLDLIAHHPGPGPAPSSLRAVRDTLDGLLGRTTGEEWEDVRYVLVGTGRAEPSAAERALLGRESLRLPLFG</sequence>
<reference evidence="2 3" key="1">
    <citation type="submission" date="2024-06" db="EMBL/GenBank/DDBJ databases">
        <title>The Natural Products Discovery Center: Release of the First 8490 Sequenced Strains for Exploring Actinobacteria Biosynthetic Diversity.</title>
        <authorList>
            <person name="Kalkreuter E."/>
            <person name="Kautsar S.A."/>
            <person name="Yang D."/>
            <person name="Bader C.D."/>
            <person name="Teijaro C.N."/>
            <person name="Fluegel L."/>
            <person name="Davis C.M."/>
            <person name="Simpson J.R."/>
            <person name="Lauterbach L."/>
            <person name="Steele A.D."/>
            <person name="Gui C."/>
            <person name="Meng S."/>
            <person name="Li G."/>
            <person name="Viehrig K."/>
            <person name="Ye F."/>
            <person name="Su P."/>
            <person name="Kiefer A.F."/>
            <person name="Nichols A."/>
            <person name="Cepeda A.J."/>
            <person name="Yan W."/>
            <person name="Fan B."/>
            <person name="Jiang Y."/>
            <person name="Adhikari A."/>
            <person name="Zheng C.-J."/>
            <person name="Schuster L."/>
            <person name="Cowan T.M."/>
            <person name="Smanski M.J."/>
            <person name="Chevrette M.G."/>
            <person name="De Carvalho L.P.S."/>
            <person name="Shen B."/>
        </authorList>
    </citation>
    <scope>NUCLEOTIDE SEQUENCE [LARGE SCALE GENOMIC DNA]</scope>
    <source>
        <strain evidence="2 3">NPDC052347</strain>
    </source>
</reference>
<dbReference type="Proteomes" id="UP001552594">
    <property type="component" value="Unassembled WGS sequence"/>
</dbReference>
<dbReference type="InterPro" id="IPR034660">
    <property type="entry name" value="DinB/YfiT-like"/>
</dbReference>
<keyword evidence="3" id="KW-1185">Reference proteome</keyword>
<accession>A0ABV3JTV4</accession>
<dbReference type="SUPFAM" id="SSF109854">
    <property type="entry name" value="DinB/YfiT-like putative metalloenzymes"/>
    <property type="match status" value="1"/>
</dbReference>
<dbReference type="EMBL" id="JBFAUK010000003">
    <property type="protein sequence ID" value="MEV5505754.1"/>
    <property type="molecule type" value="Genomic_DNA"/>
</dbReference>
<evidence type="ECO:0000313" key="2">
    <source>
        <dbReference type="EMBL" id="MEV5505754.1"/>
    </source>
</evidence>
<dbReference type="Gene3D" id="1.20.120.450">
    <property type="entry name" value="dinb family like domain"/>
    <property type="match status" value="1"/>
</dbReference>
<organism evidence="2 3">
    <name type="scientific">Streptomyces orinoci</name>
    <name type="common">Streptoverticillium orinoci</name>
    <dbReference type="NCBI Taxonomy" id="67339"/>
    <lineage>
        <taxon>Bacteria</taxon>
        <taxon>Bacillati</taxon>
        <taxon>Actinomycetota</taxon>
        <taxon>Actinomycetes</taxon>
        <taxon>Kitasatosporales</taxon>
        <taxon>Streptomycetaceae</taxon>
        <taxon>Streptomyces</taxon>
    </lineage>
</organism>
<name>A0ABV3JTV4_STRON</name>
<evidence type="ECO:0000259" key="1">
    <source>
        <dbReference type="Pfam" id="PF11716"/>
    </source>
</evidence>
<comment type="caution">
    <text evidence="2">The sequence shown here is derived from an EMBL/GenBank/DDBJ whole genome shotgun (WGS) entry which is preliminary data.</text>
</comment>
<dbReference type="InterPro" id="IPR024344">
    <property type="entry name" value="MDMPI_metal-binding"/>
</dbReference>